<dbReference type="Proteomes" id="UP000093336">
    <property type="component" value="Unassembled WGS sequence"/>
</dbReference>
<accession>A0A0W0UIN3</accession>
<proteinExistence type="predicted"/>
<dbReference type="Gene3D" id="1.10.10.10">
    <property type="entry name" value="Winged helix-like DNA-binding domain superfamily/Winged helix DNA-binding domain"/>
    <property type="match status" value="1"/>
</dbReference>
<reference evidence="3 5" key="2">
    <citation type="submission" date="2016-05" db="EMBL/GenBank/DDBJ databases">
        <authorList>
            <person name="Prochazka B."/>
            <person name="Indra A."/>
            <person name="Hasenberger P."/>
            <person name="Blaschitz M."/>
            <person name="Wagner L."/>
            <person name="Wewalka G."/>
            <person name="Sorschag S."/>
            <person name="Schmid D."/>
            <person name="Ruppitsch W."/>
        </authorList>
    </citation>
    <scope>NUCLEOTIDE SEQUENCE [LARGE SCALE GENOMIC DNA]</scope>
    <source>
        <strain evidence="3 5">974010_12</strain>
    </source>
</reference>
<reference evidence="2 4" key="1">
    <citation type="submission" date="2015-11" db="EMBL/GenBank/DDBJ databases">
        <title>Genomic analysis of 38 Legionella species identifies large and diverse effector repertoires.</title>
        <authorList>
            <person name="Burstein D."/>
            <person name="Amaro F."/>
            <person name="Zusman T."/>
            <person name="Lifshitz Z."/>
            <person name="Cohen O."/>
            <person name="Gilbert J.A."/>
            <person name="Pupko T."/>
            <person name="Shuman H.A."/>
            <person name="Segal G."/>
        </authorList>
    </citation>
    <scope>NUCLEOTIDE SEQUENCE [LARGE SCALE GENOMIC DNA]</scope>
    <source>
        <strain evidence="2 4">JA-26-G1-E2</strain>
    </source>
</reference>
<gene>
    <name evidence="3" type="ORF">A8135_00810</name>
    <name evidence="2" type="ORF">Ljam_1628</name>
</gene>
<dbReference type="EMBL" id="LYOZ01000018">
    <property type="protein sequence ID" value="OCH97798.1"/>
    <property type="molecule type" value="Genomic_DNA"/>
</dbReference>
<dbReference type="PATRIC" id="fig|455.5.peg.1719"/>
<dbReference type="Pfam" id="PF09012">
    <property type="entry name" value="FeoC"/>
    <property type="match status" value="1"/>
</dbReference>
<dbReference type="STRING" id="455.Ljam_1628"/>
<evidence type="ECO:0000313" key="2">
    <source>
        <dbReference type="EMBL" id="KTD07433.1"/>
    </source>
</evidence>
<dbReference type="SUPFAM" id="SSF46785">
    <property type="entry name" value="Winged helix' DNA-binding domain"/>
    <property type="match status" value="1"/>
</dbReference>
<name>A0A0W0UIN3_9GAMM</name>
<keyword evidence="5" id="KW-1185">Reference proteome</keyword>
<dbReference type="OrthoDB" id="467062at2"/>
<dbReference type="InterPro" id="IPR015102">
    <property type="entry name" value="Tscrpt_reg_HTH_FeoC"/>
</dbReference>
<dbReference type="RefSeq" id="WP_058449555.1">
    <property type="nucleotide sequence ID" value="NZ_CAAAJF010000005.1"/>
</dbReference>
<dbReference type="InterPro" id="IPR036388">
    <property type="entry name" value="WH-like_DNA-bd_sf"/>
</dbReference>
<organism evidence="2 4">
    <name type="scientific">Legionella jamestowniensis</name>
    <dbReference type="NCBI Taxonomy" id="455"/>
    <lineage>
        <taxon>Bacteria</taxon>
        <taxon>Pseudomonadati</taxon>
        <taxon>Pseudomonadota</taxon>
        <taxon>Gammaproteobacteria</taxon>
        <taxon>Legionellales</taxon>
        <taxon>Legionellaceae</taxon>
        <taxon>Legionella</taxon>
    </lineage>
</organism>
<dbReference type="InterPro" id="IPR036390">
    <property type="entry name" value="WH_DNA-bd_sf"/>
</dbReference>
<evidence type="ECO:0000259" key="1">
    <source>
        <dbReference type="Pfam" id="PF09012"/>
    </source>
</evidence>
<protein>
    <submittedName>
        <fullName evidence="2">FeoC like transcriptional regulator</fullName>
    </submittedName>
</protein>
<evidence type="ECO:0000313" key="4">
    <source>
        <dbReference type="Proteomes" id="UP000054715"/>
    </source>
</evidence>
<comment type="caution">
    <text evidence="2">The sequence shown here is derived from an EMBL/GenBank/DDBJ whole genome shotgun (WGS) entry which is preliminary data.</text>
</comment>
<dbReference type="EMBL" id="LNYG01000013">
    <property type="protein sequence ID" value="KTD07433.1"/>
    <property type="molecule type" value="Genomic_DNA"/>
</dbReference>
<feature type="domain" description="Transcriptional regulator HTH-type FeoC" evidence="1">
    <location>
        <begin position="1"/>
        <end position="69"/>
    </location>
</feature>
<evidence type="ECO:0000313" key="5">
    <source>
        <dbReference type="Proteomes" id="UP000093336"/>
    </source>
</evidence>
<evidence type="ECO:0000313" key="3">
    <source>
        <dbReference type="EMBL" id="OCH97798.1"/>
    </source>
</evidence>
<dbReference type="AlphaFoldDB" id="A0A0W0UIN3"/>
<dbReference type="Proteomes" id="UP000054715">
    <property type="component" value="Unassembled WGS sequence"/>
</dbReference>
<sequence>MLLQIREFIQQKQIVSNQQIAREFKLDLDSLQPMLELWLHKGVIASCQEKTPCQTRCFKCKIQPVVYYQYNSIKK</sequence>